<dbReference type="AlphaFoldDB" id="A0A8X6VFW0"/>
<comment type="caution">
    <text evidence="1">The sequence shown here is derived from an EMBL/GenBank/DDBJ whole genome shotgun (WGS) entry which is preliminary data.</text>
</comment>
<accession>A0A8X6VFW0</accession>
<keyword evidence="2" id="KW-1185">Reference proteome</keyword>
<dbReference type="EMBL" id="BMAU01021258">
    <property type="protein sequence ID" value="GFY06353.1"/>
    <property type="molecule type" value="Genomic_DNA"/>
</dbReference>
<name>A0A8X6VFW0_TRICX</name>
<dbReference type="Proteomes" id="UP000887159">
    <property type="component" value="Unassembled WGS sequence"/>
</dbReference>
<dbReference type="PANTHER" id="PTHR47326:SF1">
    <property type="entry name" value="HTH PSQ-TYPE DOMAIN-CONTAINING PROTEIN"/>
    <property type="match status" value="1"/>
</dbReference>
<dbReference type="PANTHER" id="PTHR47326">
    <property type="entry name" value="TRANSPOSABLE ELEMENT TC3 TRANSPOSASE-LIKE PROTEIN"/>
    <property type="match status" value="1"/>
</dbReference>
<dbReference type="Gene3D" id="3.30.420.10">
    <property type="entry name" value="Ribonuclease H-like superfamily/Ribonuclease H"/>
    <property type="match status" value="1"/>
</dbReference>
<dbReference type="GO" id="GO:0003676">
    <property type="term" value="F:nucleic acid binding"/>
    <property type="evidence" value="ECO:0007669"/>
    <property type="project" value="InterPro"/>
</dbReference>
<evidence type="ECO:0000313" key="2">
    <source>
        <dbReference type="Proteomes" id="UP000887159"/>
    </source>
</evidence>
<dbReference type="InterPro" id="IPR036397">
    <property type="entry name" value="RNaseH_sf"/>
</dbReference>
<reference evidence="1" key="1">
    <citation type="submission" date="2020-08" db="EMBL/GenBank/DDBJ databases">
        <title>Multicomponent nature underlies the extraordinary mechanical properties of spider dragline silk.</title>
        <authorList>
            <person name="Kono N."/>
            <person name="Nakamura H."/>
            <person name="Mori M."/>
            <person name="Yoshida Y."/>
            <person name="Ohtoshi R."/>
            <person name="Malay A.D."/>
            <person name="Moran D.A.P."/>
            <person name="Tomita M."/>
            <person name="Numata K."/>
            <person name="Arakawa K."/>
        </authorList>
    </citation>
    <scope>NUCLEOTIDE SEQUENCE</scope>
</reference>
<proteinExistence type="predicted"/>
<evidence type="ECO:0008006" key="3">
    <source>
        <dbReference type="Google" id="ProtNLM"/>
    </source>
</evidence>
<protein>
    <recommendedName>
        <fullName evidence="3">Transposase</fullName>
    </recommendedName>
</protein>
<gene>
    <name evidence="1" type="primary">WH47_02446</name>
    <name evidence="1" type="ORF">TNCV_2681411</name>
</gene>
<sequence>MVEQNLNLWLQQDGATAHAARPTMNLLREIFGERLISKNSDSSWPPHSPDLIGPDFFLCGYLTEKVTIRQLKQNIRDEILSL</sequence>
<evidence type="ECO:0000313" key="1">
    <source>
        <dbReference type="EMBL" id="GFY06353.1"/>
    </source>
</evidence>
<organism evidence="1 2">
    <name type="scientific">Trichonephila clavipes</name>
    <name type="common">Golden silk orbweaver</name>
    <name type="synonym">Nephila clavipes</name>
    <dbReference type="NCBI Taxonomy" id="2585209"/>
    <lineage>
        <taxon>Eukaryota</taxon>
        <taxon>Metazoa</taxon>
        <taxon>Ecdysozoa</taxon>
        <taxon>Arthropoda</taxon>
        <taxon>Chelicerata</taxon>
        <taxon>Arachnida</taxon>
        <taxon>Araneae</taxon>
        <taxon>Araneomorphae</taxon>
        <taxon>Entelegynae</taxon>
        <taxon>Araneoidea</taxon>
        <taxon>Nephilidae</taxon>
        <taxon>Trichonephila</taxon>
    </lineage>
</organism>